<proteinExistence type="predicted"/>
<dbReference type="SMART" id="SM00228">
    <property type="entry name" value="PDZ"/>
    <property type="match status" value="1"/>
</dbReference>
<accession>A0ABR1BIQ3</accession>
<evidence type="ECO:0000313" key="11">
    <source>
        <dbReference type="Proteomes" id="UP001359485"/>
    </source>
</evidence>
<organism evidence="10 11">
    <name type="scientific">Polyplax serrata</name>
    <name type="common">Common mouse louse</name>
    <dbReference type="NCBI Taxonomy" id="468196"/>
    <lineage>
        <taxon>Eukaryota</taxon>
        <taxon>Metazoa</taxon>
        <taxon>Ecdysozoa</taxon>
        <taxon>Arthropoda</taxon>
        <taxon>Hexapoda</taxon>
        <taxon>Insecta</taxon>
        <taxon>Pterygota</taxon>
        <taxon>Neoptera</taxon>
        <taxon>Paraneoptera</taxon>
        <taxon>Psocodea</taxon>
        <taxon>Troctomorpha</taxon>
        <taxon>Phthiraptera</taxon>
        <taxon>Anoplura</taxon>
        <taxon>Polyplacidae</taxon>
        <taxon>Polyplax</taxon>
    </lineage>
</organism>
<keyword evidence="4 6" id="KW-0862">Zinc</keyword>
<feature type="domain" description="PDZ" evidence="9">
    <location>
        <begin position="26"/>
        <end position="108"/>
    </location>
</feature>
<keyword evidence="5 6" id="KW-0440">LIM domain</keyword>
<dbReference type="EMBL" id="JAWJWF010000001">
    <property type="protein sequence ID" value="KAK6641825.1"/>
    <property type="molecule type" value="Genomic_DNA"/>
</dbReference>
<name>A0ABR1BIQ3_POLSC</name>
<evidence type="ECO:0000313" key="10">
    <source>
        <dbReference type="EMBL" id="KAK6641825.1"/>
    </source>
</evidence>
<reference evidence="10 11" key="1">
    <citation type="submission" date="2023-09" db="EMBL/GenBank/DDBJ databases">
        <title>Genomes of two closely related lineages of the louse Polyplax serrata with different host specificities.</title>
        <authorList>
            <person name="Martinu J."/>
            <person name="Tarabai H."/>
            <person name="Stefka J."/>
            <person name="Hypsa V."/>
        </authorList>
    </citation>
    <scope>NUCLEOTIDE SEQUENCE [LARGE SCALE GENOMIC DNA]</scope>
    <source>
        <strain evidence="10">98ZLc_SE</strain>
    </source>
</reference>
<keyword evidence="3 6" id="KW-0479">Metal-binding</keyword>
<evidence type="ECO:0000256" key="3">
    <source>
        <dbReference type="ARBA" id="ARBA00022723"/>
    </source>
</evidence>
<comment type="subcellular location">
    <subcellularLocation>
        <location evidence="1">Cytoplasm</location>
    </subcellularLocation>
</comment>
<dbReference type="Pfam" id="PF15936">
    <property type="entry name" value="DUF4749"/>
    <property type="match status" value="1"/>
</dbReference>
<comment type="caution">
    <text evidence="10">The sequence shown here is derived from an EMBL/GenBank/DDBJ whole genome shotgun (WGS) entry which is preliminary data.</text>
</comment>
<sequence length="526" mass="57155">MFVGITYNSKYSDCLIGRQIMAQLISVNLSRYDASPWGFRLQGGKDFGQPLIIQKVNSNSIAEKAGLQPGDALIRINNVELFDLAHKDAQNAIVRAGNNFELTIQRGGSTWKPSVIPVGPTPTPNPSHSGYVQPVTKTSLAHKPQAPMPSFSQYNYAPKPFGGAQVNGMSGDKNQNYKNMASKMYNSPIRLYSDQTIAETLSAQAEVLAGGAVGVNFMKNEKAYNAANSEVLKMVQEIDSEPREPEPAEIAPTTPTTPKPSNSISGLRHVSAPETKPQPAQDQKVLPPGQNICADCERLIVESKLWSPEKQCHLFLGGFLGDTENVGGRFLFALLPSATPCTNIMHECNRSDGSLAKPTLATLFTDSHLTTNRGLFVRIKDKNLHVECFKCATCGTSLKNIGYYNINNKLYCDIHAKMVARQNPPSANLEPLIVPPGSKLPASVISSCIGSVPPSFQAQYPTSTTGPGSPQPGTTAPLPFHVRVCWVKQTAKKIPRNLKDGFSGVVHNYIFIRFIFKTVAHVYTAA</sequence>
<evidence type="ECO:0000259" key="9">
    <source>
        <dbReference type="PROSITE" id="PS50106"/>
    </source>
</evidence>
<dbReference type="InterPro" id="IPR006643">
    <property type="entry name" value="Zasp-like_motif"/>
</dbReference>
<feature type="domain" description="LIM zinc-binding" evidence="8">
    <location>
        <begin position="346"/>
        <end position="422"/>
    </location>
</feature>
<dbReference type="InterPro" id="IPR031847">
    <property type="entry name" value="PDLI1-4/Zasp-like_mid"/>
</dbReference>
<dbReference type="SMART" id="SM00735">
    <property type="entry name" value="ZM"/>
    <property type="match status" value="1"/>
</dbReference>
<dbReference type="InterPro" id="IPR001478">
    <property type="entry name" value="PDZ"/>
</dbReference>
<dbReference type="SMART" id="SM00132">
    <property type="entry name" value="LIM"/>
    <property type="match status" value="1"/>
</dbReference>
<dbReference type="SUPFAM" id="SSF50156">
    <property type="entry name" value="PDZ domain-like"/>
    <property type="match status" value="1"/>
</dbReference>
<evidence type="ECO:0008006" key="12">
    <source>
        <dbReference type="Google" id="ProtNLM"/>
    </source>
</evidence>
<evidence type="ECO:0000256" key="6">
    <source>
        <dbReference type="PROSITE-ProRule" id="PRU00125"/>
    </source>
</evidence>
<evidence type="ECO:0000256" key="7">
    <source>
        <dbReference type="SAM" id="MobiDB-lite"/>
    </source>
</evidence>
<dbReference type="InterPro" id="IPR036034">
    <property type="entry name" value="PDZ_sf"/>
</dbReference>
<dbReference type="Gene3D" id="2.30.42.10">
    <property type="match status" value="1"/>
</dbReference>
<evidence type="ECO:0000256" key="1">
    <source>
        <dbReference type="ARBA" id="ARBA00004496"/>
    </source>
</evidence>
<dbReference type="CDD" id="cd23068">
    <property type="entry name" value="PDZ_ZASP52-like"/>
    <property type="match status" value="1"/>
</dbReference>
<keyword evidence="11" id="KW-1185">Reference proteome</keyword>
<dbReference type="InterPro" id="IPR001781">
    <property type="entry name" value="Znf_LIM"/>
</dbReference>
<dbReference type="InterPro" id="IPR050604">
    <property type="entry name" value="PDZ-LIM_domain"/>
</dbReference>
<evidence type="ECO:0000256" key="2">
    <source>
        <dbReference type="ARBA" id="ARBA00022490"/>
    </source>
</evidence>
<dbReference type="Pfam" id="PF00595">
    <property type="entry name" value="PDZ"/>
    <property type="match status" value="1"/>
</dbReference>
<feature type="region of interest" description="Disordered" evidence="7">
    <location>
        <begin position="238"/>
        <end position="287"/>
    </location>
</feature>
<dbReference type="SUPFAM" id="SSF57716">
    <property type="entry name" value="Glucocorticoid receptor-like (DNA-binding domain)"/>
    <property type="match status" value="1"/>
</dbReference>
<protein>
    <recommendedName>
        <fullName evidence="12">PDZ and LIM domain protein Zasp</fullName>
    </recommendedName>
</protein>
<feature type="compositionally biased region" description="Low complexity" evidence="7">
    <location>
        <begin position="248"/>
        <end position="260"/>
    </location>
</feature>
<evidence type="ECO:0000256" key="4">
    <source>
        <dbReference type="ARBA" id="ARBA00022833"/>
    </source>
</evidence>
<dbReference type="PROSITE" id="PS50023">
    <property type="entry name" value="LIM_DOMAIN_2"/>
    <property type="match status" value="1"/>
</dbReference>
<dbReference type="Proteomes" id="UP001359485">
    <property type="component" value="Unassembled WGS sequence"/>
</dbReference>
<dbReference type="Gene3D" id="2.10.110.10">
    <property type="entry name" value="Cysteine Rich Protein"/>
    <property type="match status" value="1"/>
</dbReference>
<gene>
    <name evidence="10" type="ORF">RUM44_013543</name>
</gene>
<evidence type="ECO:0000259" key="8">
    <source>
        <dbReference type="PROSITE" id="PS50023"/>
    </source>
</evidence>
<dbReference type="Pfam" id="PF00412">
    <property type="entry name" value="LIM"/>
    <property type="match status" value="1"/>
</dbReference>
<evidence type="ECO:0000256" key="5">
    <source>
        <dbReference type="ARBA" id="ARBA00023038"/>
    </source>
</evidence>
<dbReference type="PROSITE" id="PS50106">
    <property type="entry name" value="PDZ"/>
    <property type="match status" value="1"/>
</dbReference>
<dbReference type="PANTHER" id="PTHR24214:SF38">
    <property type="entry name" value="PDZ AND LIM DOMAIN PROTEIN ZASP-RELATED"/>
    <property type="match status" value="1"/>
</dbReference>
<dbReference type="PANTHER" id="PTHR24214">
    <property type="entry name" value="PDZ AND LIM DOMAIN PROTEIN ZASP"/>
    <property type="match status" value="1"/>
</dbReference>
<keyword evidence="2" id="KW-0963">Cytoplasm</keyword>